<dbReference type="SFLD" id="SFLDS00003">
    <property type="entry name" value="Haloacid_Dehalogenase"/>
    <property type="match status" value="1"/>
</dbReference>
<dbReference type="SFLD" id="SFLDG01129">
    <property type="entry name" value="C1.5:_HAD__Beta-PGM__Phosphata"/>
    <property type="match status" value="1"/>
</dbReference>
<dbReference type="InterPro" id="IPR036412">
    <property type="entry name" value="HAD-like_sf"/>
</dbReference>
<dbReference type="PANTHER" id="PTHR43316:SF3">
    <property type="entry name" value="HALOACID DEHALOGENASE, TYPE II (AFU_ORTHOLOGUE AFUA_2G07750)-RELATED"/>
    <property type="match status" value="1"/>
</dbReference>
<dbReference type="PANTHER" id="PTHR43316">
    <property type="entry name" value="HYDROLASE, HALOACID DELAHOGENASE-RELATED"/>
    <property type="match status" value="1"/>
</dbReference>
<sequence length="218" mass="24243">MTRAYDAVLFDLLTALLDSWTLWNKVAGSDDAGLRWRAEYLRNTYATGRYRPYEDLVGEAARNVGLPFERAAELGARYAELDPWPEVRDVLQTLHEAGIALGVVTNCSERLGRIAADRIGIPLTVFVTAERAGYYKPQPQPYQLAIDELPVPKNRCLFVAGSGYDLFGTARVQLPTWWHNRAAMNLPEGAPAPIMVRDNLATLPAFVLGRDLSGRRAP</sequence>
<evidence type="ECO:0000313" key="2">
    <source>
        <dbReference type="EMBL" id="SED69960.1"/>
    </source>
</evidence>
<dbReference type="SUPFAM" id="SSF56784">
    <property type="entry name" value="HAD-like"/>
    <property type="match status" value="1"/>
</dbReference>
<dbReference type="Gene3D" id="3.40.50.1000">
    <property type="entry name" value="HAD superfamily/HAD-like"/>
    <property type="match status" value="1"/>
</dbReference>
<accession>A0A1H5CU18</accession>
<evidence type="ECO:0000313" key="3">
    <source>
        <dbReference type="Proteomes" id="UP000198992"/>
    </source>
</evidence>
<keyword evidence="1" id="KW-0378">Hydrolase</keyword>
<dbReference type="NCBIfam" id="TIGR01493">
    <property type="entry name" value="HAD-SF-IA-v2"/>
    <property type="match status" value="1"/>
</dbReference>
<dbReference type="InterPro" id="IPR051540">
    <property type="entry name" value="S-2-haloacid_dehalogenase"/>
</dbReference>
<dbReference type="RefSeq" id="WP_092121756.1">
    <property type="nucleotide sequence ID" value="NZ_FNTH01000001.1"/>
</dbReference>
<reference evidence="2 3" key="1">
    <citation type="submission" date="2016-10" db="EMBL/GenBank/DDBJ databases">
        <authorList>
            <person name="de Groot N.N."/>
        </authorList>
    </citation>
    <scope>NUCLEOTIDE SEQUENCE [LARGE SCALE GENOMIC DNA]</scope>
    <source>
        <strain evidence="2 3">MT12</strain>
    </source>
</reference>
<dbReference type="Proteomes" id="UP000198992">
    <property type="component" value="Unassembled WGS sequence"/>
</dbReference>
<dbReference type="Pfam" id="PF00702">
    <property type="entry name" value="Hydrolase"/>
    <property type="match status" value="1"/>
</dbReference>
<dbReference type="InterPro" id="IPR023214">
    <property type="entry name" value="HAD_sf"/>
</dbReference>
<evidence type="ECO:0000256" key="1">
    <source>
        <dbReference type="ARBA" id="ARBA00022801"/>
    </source>
</evidence>
<dbReference type="NCBIfam" id="TIGR01549">
    <property type="entry name" value="HAD-SF-IA-v1"/>
    <property type="match status" value="1"/>
</dbReference>
<gene>
    <name evidence="2" type="ORF">SAMN05444164_5511</name>
</gene>
<dbReference type="InterPro" id="IPR023198">
    <property type="entry name" value="PGP-like_dom2"/>
</dbReference>
<dbReference type="EMBL" id="FNTH01000001">
    <property type="protein sequence ID" value="SED69960.1"/>
    <property type="molecule type" value="Genomic_DNA"/>
</dbReference>
<dbReference type="AlphaFoldDB" id="A0A1H5CU18"/>
<dbReference type="InterPro" id="IPR006439">
    <property type="entry name" value="HAD-SF_hydro_IA"/>
</dbReference>
<dbReference type="GO" id="GO:0016787">
    <property type="term" value="F:hydrolase activity"/>
    <property type="evidence" value="ECO:0007669"/>
    <property type="project" value="UniProtKB-KW"/>
</dbReference>
<proteinExistence type="predicted"/>
<dbReference type="OrthoDB" id="7989657at2"/>
<protein>
    <submittedName>
        <fullName evidence="2">2-haloalkanoic acid dehalogenase, type II</fullName>
    </submittedName>
</protein>
<name>A0A1H5CU18_9BRAD</name>
<dbReference type="Gene3D" id="1.10.150.240">
    <property type="entry name" value="Putative phosphatase, domain 2"/>
    <property type="match status" value="1"/>
</dbReference>
<organism evidence="2 3">
    <name type="scientific">Bradyrhizobium erythrophlei</name>
    <dbReference type="NCBI Taxonomy" id="1437360"/>
    <lineage>
        <taxon>Bacteria</taxon>
        <taxon>Pseudomonadati</taxon>
        <taxon>Pseudomonadota</taxon>
        <taxon>Alphaproteobacteria</taxon>
        <taxon>Hyphomicrobiales</taxon>
        <taxon>Nitrobacteraceae</taxon>
        <taxon>Bradyrhizobium</taxon>
    </lineage>
</organism>